<feature type="compositionally biased region" description="Acidic residues" evidence="14">
    <location>
        <begin position="785"/>
        <end position="803"/>
    </location>
</feature>
<sequence>MVTGSRVERKKYEKNHRRPGKQRGHRILKKILIVLISLAFIVILAGAGLFGYYAMNAPEISKEELRGQVASKIFDRQGQLIKELGSQKRDLLESSEIPQVLKDSVLAIEDARFYSHKGVDPIRIIGALLANIRQGDIVQGGSTITQQLVKLSVFSTDFQDQTLERKAQEAWLSLQIEQDYSKDEILTLYLNKLFYSNNTYGAKTAAKLFFGKDIQDINLAEAALLAGIPQAPSDYDPYSHPQVAQERRDTVLAVMLDRDFISQAEYDQAVATDVSAMLVPLAEQNRDKVDYVIDAYLDVVAKEVQDKMNINIYTDGVEVYTNMNYQAQEHLYDYVNQENGVFPDDKLQTAVSIIDVDTGELQAVIGGRKQDVTMGLNRANTLSRSIGSTMKPLADYGPAFEYLGFSTGTLVVDEPYTYTSGDALYNYDFEYKGNMTLREALASSRNIPALKTLQAVGLDNSYAFLQKLDINLLNNNRKELVEANAIGGEVNPIQLSAAYAAIADYGQYHQPFTVKKVVTGAGTVEEFESKARQAMKDSTAYMLIDILKGVPGNFASRSGIDNFYHAGKTGTTNYTDQQLKELGVEPGTYAAPDGWYVGFSPQYAIASWVGYDNPLEAGNYLNLNETAIPQDIYKEMMTFLSKDVTNVDWQKPDSVVEVEIEKYTDPIMLPGPYTPAQARSKELFLKGKEPKEQSLAYGKFVNPPTGFDANYDQEKKTIQAVWDPLTGPGQFELSINGVVVYTGTDTSFTFPVEELGTYVLRLKIIDGNSSSDTLVITLTLKDNQSEESSDESEDETSTADETDSSSQSETTNSIEPNADILNNFSDPQ</sequence>
<evidence type="ECO:0000256" key="14">
    <source>
        <dbReference type="SAM" id="MobiDB-lite"/>
    </source>
</evidence>
<dbReference type="STRING" id="89093.SAMN04488558_101257"/>
<dbReference type="AlphaFoldDB" id="A0A1H8ZJ10"/>
<dbReference type="InterPro" id="IPR036950">
    <property type="entry name" value="PBP_transglycosylase"/>
</dbReference>
<keyword evidence="9" id="KW-0573">Peptidoglycan synthesis</keyword>
<dbReference type="GO" id="GO:0009002">
    <property type="term" value="F:serine-type D-Ala-D-Ala carboxypeptidase activity"/>
    <property type="evidence" value="ECO:0007669"/>
    <property type="project" value="UniProtKB-EC"/>
</dbReference>
<evidence type="ECO:0000256" key="2">
    <source>
        <dbReference type="ARBA" id="ARBA00007739"/>
    </source>
</evidence>
<dbReference type="Pfam" id="PF00905">
    <property type="entry name" value="Transpeptidase"/>
    <property type="match status" value="1"/>
</dbReference>
<dbReference type="SUPFAM" id="SSF56601">
    <property type="entry name" value="beta-lactamase/transpeptidase-like"/>
    <property type="match status" value="1"/>
</dbReference>
<dbReference type="OrthoDB" id="9766909at2"/>
<dbReference type="Gene3D" id="1.10.3810.10">
    <property type="entry name" value="Biosynthetic peptidoglycan transglycosylase-like"/>
    <property type="match status" value="1"/>
</dbReference>
<evidence type="ECO:0000256" key="3">
    <source>
        <dbReference type="ARBA" id="ARBA00022645"/>
    </source>
</evidence>
<dbReference type="GO" id="GO:0008955">
    <property type="term" value="F:peptidoglycan glycosyltransferase activity"/>
    <property type="evidence" value="ECO:0007669"/>
    <property type="project" value="UniProtKB-EC"/>
</dbReference>
<dbReference type="EMBL" id="FOEN01000001">
    <property type="protein sequence ID" value="SEP64436.1"/>
    <property type="molecule type" value="Genomic_DNA"/>
</dbReference>
<keyword evidence="19" id="KW-1185">Reference proteome</keyword>
<keyword evidence="7" id="KW-0378">Hydrolase</keyword>
<keyword evidence="4" id="KW-0645">Protease</keyword>
<dbReference type="PANTHER" id="PTHR32282">
    <property type="entry name" value="BINDING PROTEIN TRANSPEPTIDASE, PUTATIVE-RELATED"/>
    <property type="match status" value="1"/>
</dbReference>
<dbReference type="GO" id="GO:0008658">
    <property type="term" value="F:penicillin binding"/>
    <property type="evidence" value="ECO:0007669"/>
    <property type="project" value="InterPro"/>
</dbReference>
<comment type="catalytic activity">
    <reaction evidence="12">
        <text>Preferential cleavage: (Ac)2-L-Lys-D-Ala-|-D-Ala. Also transpeptidation of peptidyl-alanyl moieties that are N-acyl substituents of D-alanine.</text>
        <dbReference type="EC" id="3.4.16.4"/>
    </reaction>
</comment>
<keyword evidence="8" id="KW-0133">Cell shape</keyword>
<evidence type="ECO:0000256" key="11">
    <source>
        <dbReference type="ARBA" id="ARBA00023316"/>
    </source>
</evidence>
<dbReference type="Pfam" id="PF00912">
    <property type="entry name" value="Transgly"/>
    <property type="match status" value="1"/>
</dbReference>
<dbReference type="GO" id="GO:0008360">
    <property type="term" value="P:regulation of cell shape"/>
    <property type="evidence" value="ECO:0007669"/>
    <property type="project" value="UniProtKB-KW"/>
</dbReference>
<evidence type="ECO:0000256" key="6">
    <source>
        <dbReference type="ARBA" id="ARBA00022679"/>
    </source>
</evidence>
<dbReference type="PANTHER" id="PTHR32282:SF29">
    <property type="entry name" value="PENICILLIN-BINDING PROTEIN 1A"/>
    <property type="match status" value="1"/>
</dbReference>
<evidence type="ECO:0000313" key="18">
    <source>
        <dbReference type="EMBL" id="SEP64436.1"/>
    </source>
</evidence>
<dbReference type="SUPFAM" id="SSF53955">
    <property type="entry name" value="Lysozyme-like"/>
    <property type="match status" value="1"/>
</dbReference>
<keyword evidence="10" id="KW-0511">Multifunctional enzyme</keyword>
<evidence type="ECO:0000259" key="17">
    <source>
        <dbReference type="Pfam" id="PF00912"/>
    </source>
</evidence>
<dbReference type="FunFam" id="1.10.3810.10:FF:000001">
    <property type="entry name" value="Penicillin-binding protein 1A"/>
    <property type="match status" value="1"/>
</dbReference>
<reference evidence="18 19" key="1">
    <citation type="submission" date="2016-10" db="EMBL/GenBank/DDBJ databases">
        <authorList>
            <person name="de Groot N.N."/>
        </authorList>
    </citation>
    <scope>NUCLEOTIDE SEQUENCE [LARGE SCALE GENOMIC DNA]</scope>
    <source>
        <strain evidence="18 19">DSM 15695</strain>
    </source>
</reference>
<feature type="domain" description="Penicillin-binding protein transpeptidase" evidence="16">
    <location>
        <begin position="350"/>
        <end position="609"/>
    </location>
</feature>
<dbReference type="InterPro" id="IPR023346">
    <property type="entry name" value="Lysozyme-like_dom_sf"/>
</dbReference>
<evidence type="ECO:0000256" key="9">
    <source>
        <dbReference type="ARBA" id="ARBA00022984"/>
    </source>
</evidence>
<dbReference type="GO" id="GO:0009252">
    <property type="term" value="P:peptidoglycan biosynthetic process"/>
    <property type="evidence" value="ECO:0007669"/>
    <property type="project" value="UniProtKB-KW"/>
</dbReference>
<organism evidence="18 19">
    <name type="scientific">Ignavigranum ruoffiae</name>
    <dbReference type="NCBI Taxonomy" id="89093"/>
    <lineage>
        <taxon>Bacteria</taxon>
        <taxon>Bacillati</taxon>
        <taxon>Bacillota</taxon>
        <taxon>Bacilli</taxon>
        <taxon>Lactobacillales</taxon>
        <taxon>Aerococcaceae</taxon>
        <taxon>Ignavigranum</taxon>
    </lineage>
</organism>
<comment type="catalytic activity">
    <reaction evidence="13">
        <text>[GlcNAc-(1-&gt;4)-Mur2Ac(oyl-L-Ala-gamma-D-Glu-L-Lys-D-Ala-D-Ala)](n)-di-trans,octa-cis-undecaprenyl diphosphate + beta-D-GlcNAc-(1-&gt;4)-Mur2Ac(oyl-L-Ala-gamma-D-Glu-L-Lys-D-Ala-D-Ala)-di-trans,octa-cis-undecaprenyl diphosphate = [GlcNAc-(1-&gt;4)-Mur2Ac(oyl-L-Ala-gamma-D-Glu-L-Lys-D-Ala-D-Ala)](n+1)-di-trans,octa-cis-undecaprenyl diphosphate + di-trans,octa-cis-undecaprenyl diphosphate + H(+)</text>
        <dbReference type="Rhea" id="RHEA:23708"/>
        <dbReference type="Rhea" id="RHEA-COMP:9602"/>
        <dbReference type="Rhea" id="RHEA-COMP:9603"/>
        <dbReference type="ChEBI" id="CHEBI:15378"/>
        <dbReference type="ChEBI" id="CHEBI:58405"/>
        <dbReference type="ChEBI" id="CHEBI:60033"/>
        <dbReference type="ChEBI" id="CHEBI:78435"/>
        <dbReference type="EC" id="2.4.99.28"/>
    </reaction>
</comment>
<feature type="compositionally biased region" description="Basic residues" evidence="14">
    <location>
        <begin position="12"/>
        <end position="21"/>
    </location>
</feature>
<protein>
    <submittedName>
        <fullName evidence="18">Penicillin-binding protein 1A</fullName>
    </submittedName>
</protein>
<evidence type="ECO:0000256" key="12">
    <source>
        <dbReference type="ARBA" id="ARBA00034000"/>
    </source>
</evidence>
<dbReference type="GO" id="GO:0006508">
    <property type="term" value="P:proteolysis"/>
    <property type="evidence" value="ECO:0007669"/>
    <property type="project" value="UniProtKB-KW"/>
</dbReference>
<keyword evidence="6" id="KW-0808">Transferase</keyword>
<keyword evidence="15" id="KW-0812">Transmembrane</keyword>
<dbReference type="InterPro" id="IPR001264">
    <property type="entry name" value="Glyco_trans_51"/>
</dbReference>
<keyword evidence="5" id="KW-0328">Glycosyltransferase</keyword>
<keyword evidence="11" id="KW-0961">Cell wall biogenesis/degradation</keyword>
<dbReference type="GO" id="GO:0030288">
    <property type="term" value="C:outer membrane-bounded periplasmic space"/>
    <property type="evidence" value="ECO:0007669"/>
    <property type="project" value="TreeGrafter"/>
</dbReference>
<feature type="transmembrane region" description="Helical" evidence="15">
    <location>
        <begin position="31"/>
        <end position="55"/>
    </location>
</feature>
<keyword evidence="3" id="KW-0121">Carboxypeptidase</keyword>
<dbReference type="RefSeq" id="WP_092569977.1">
    <property type="nucleotide sequence ID" value="NZ_CALUDV010000002.1"/>
</dbReference>
<evidence type="ECO:0000256" key="10">
    <source>
        <dbReference type="ARBA" id="ARBA00023268"/>
    </source>
</evidence>
<evidence type="ECO:0000256" key="1">
    <source>
        <dbReference type="ARBA" id="ARBA00007090"/>
    </source>
</evidence>
<evidence type="ECO:0000256" key="5">
    <source>
        <dbReference type="ARBA" id="ARBA00022676"/>
    </source>
</evidence>
<evidence type="ECO:0000256" key="15">
    <source>
        <dbReference type="SAM" id="Phobius"/>
    </source>
</evidence>
<feature type="compositionally biased region" description="Basic and acidic residues" evidence="14">
    <location>
        <begin position="1"/>
        <end position="11"/>
    </location>
</feature>
<dbReference type="InterPro" id="IPR001460">
    <property type="entry name" value="PCN-bd_Tpept"/>
</dbReference>
<evidence type="ECO:0000256" key="4">
    <source>
        <dbReference type="ARBA" id="ARBA00022670"/>
    </source>
</evidence>
<feature type="region of interest" description="Disordered" evidence="14">
    <location>
        <begin position="1"/>
        <end position="21"/>
    </location>
</feature>
<feature type="domain" description="Glycosyl transferase family 51" evidence="17">
    <location>
        <begin position="78"/>
        <end position="255"/>
    </location>
</feature>
<dbReference type="NCBIfam" id="TIGR02074">
    <property type="entry name" value="PBP_1a_fam"/>
    <property type="match status" value="1"/>
</dbReference>
<feature type="region of interest" description="Disordered" evidence="14">
    <location>
        <begin position="782"/>
        <end position="828"/>
    </location>
</feature>
<gene>
    <name evidence="18" type="ORF">SAMN04488558_101257</name>
</gene>
<comment type="similarity">
    <text evidence="1">In the C-terminal section; belongs to the transpeptidase family.</text>
</comment>
<comment type="similarity">
    <text evidence="2">In the N-terminal section; belongs to the glycosyltransferase 51 family.</text>
</comment>
<dbReference type="InterPro" id="IPR050396">
    <property type="entry name" value="Glycosyltr_51/Transpeptidase"/>
</dbReference>
<accession>A0A1H8ZJ10</accession>
<evidence type="ECO:0000259" key="16">
    <source>
        <dbReference type="Pfam" id="PF00905"/>
    </source>
</evidence>
<proteinExistence type="inferred from homology"/>
<keyword evidence="15" id="KW-0472">Membrane</keyword>
<evidence type="ECO:0000256" key="7">
    <source>
        <dbReference type="ARBA" id="ARBA00022801"/>
    </source>
</evidence>
<keyword evidence="15" id="KW-1133">Transmembrane helix</keyword>
<dbReference type="Proteomes" id="UP000198833">
    <property type="component" value="Unassembled WGS sequence"/>
</dbReference>
<dbReference type="InterPro" id="IPR012338">
    <property type="entry name" value="Beta-lactam/transpept-like"/>
</dbReference>
<evidence type="ECO:0000256" key="13">
    <source>
        <dbReference type="ARBA" id="ARBA00049902"/>
    </source>
</evidence>
<dbReference type="GO" id="GO:0071555">
    <property type="term" value="P:cell wall organization"/>
    <property type="evidence" value="ECO:0007669"/>
    <property type="project" value="UniProtKB-KW"/>
</dbReference>
<dbReference type="Gene3D" id="3.40.710.10">
    <property type="entry name" value="DD-peptidase/beta-lactamase superfamily"/>
    <property type="match status" value="1"/>
</dbReference>
<evidence type="ECO:0000313" key="19">
    <source>
        <dbReference type="Proteomes" id="UP000198833"/>
    </source>
</evidence>
<name>A0A1H8ZJ10_9LACT</name>
<evidence type="ECO:0000256" key="8">
    <source>
        <dbReference type="ARBA" id="ARBA00022960"/>
    </source>
</evidence>
<feature type="compositionally biased region" description="Low complexity" evidence="14">
    <location>
        <begin position="804"/>
        <end position="813"/>
    </location>
</feature>